<evidence type="ECO:0000259" key="12">
    <source>
        <dbReference type="PROSITE" id="PS50885"/>
    </source>
</evidence>
<evidence type="ECO:0000256" key="7">
    <source>
        <dbReference type="ARBA" id="ARBA00023224"/>
    </source>
</evidence>
<evidence type="ECO:0000313" key="14">
    <source>
        <dbReference type="Proteomes" id="UP000703590"/>
    </source>
</evidence>
<keyword evidence="4 10" id="KW-0812">Transmembrane</keyword>
<keyword evidence="7 9" id="KW-0807">Transducer</keyword>
<comment type="caution">
    <text evidence="13">The sequence shown here is derived from an EMBL/GenBank/DDBJ whole genome shotgun (WGS) entry which is preliminary data.</text>
</comment>
<dbReference type="Pfam" id="PF00015">
    <property type="entry name" value="MCPsignal"/>
    <property type="match status" value="1"/>
</dbReference>
<dbReference type="PROSITE" id="PS50885">
    <property type="entry name" value="HAMP"/>
    <property type="match status" value="1"/>
</dbReference>
<dbReference type="SMART" id="SM00304">
    <property type="entry name" value="HAMP"/>
    <property type="match status" value="1"/>
</dbReference>
<dbReference type="SMART" id="SM00283">
    <property type="entry name" value="MA"/>
    <property type="match status" value="1"/>
</dbReference>
<gene>
    <name evidence="13" type="ORF">JWV37_12065</name>
</gene>
<keyword evidence="3" id="KW-0145">Chemotaxis</keyword>
<evidence type="ECO:0000259" key="11">
    <source>
        <dbReference type="PROSITE" id="PS50111"/>
    </source>
</evidence>
<evidence type="ECO:0000256" key="1">
    <source>
        <dbReference type="ARBA" id="ARBA00004651"/>
    </source>
</evidence>
<reference evidence="13" key="2">
    <citation type="submission" date="2021-02" db="EMBL/GenBank/DDBJ databases">
        <authorList>
            <person name="Merkel A.Y."/>
        </authorList>
    </citation>
    <scope>NUCLEOTIDE SEQUENCE</scope>
    <source>
        <strain evidence="13">T05b</strain>
    </source>
</reference>
<comment type="subcellular location">
    <subcellularLocation>
        <location evidence="1">Cell membrane</location>
        <topology evidence="1">Multi-pass membrane protein</topology>
    </subcellularLocation>
</comment>
<keyword evidence="2" id="KW-1003">Cell membrane</keyword>
<comment type="similarity">
    <text evidence="8">Belongs to the methyl-accepting chemotaxis (MCP) protein family.</text>
</comment>
<feature type="domain" description="Methyl-accepting transducer" evidence="11">
    <location>
        <begin position="355"/>
        <end position="612"/>
    </location>
</feature>
<protein>
    <submittedName>
        <fullName evidence="13">Methyl-accepting chemotaxis protein</fullName>
    </submittedName>
</protein>
<dbReference type="RefSeq" id="WP_205460078.1">
    <property type="nucleotide sequence ID" value="NZ_JAFHKK010000043.1"/>
</dbReference>
<keyword evidence="5 10" id="KW-1133">Transmembrane helix</keyword>
<dbReference type="SUPFAM" id="SSF58104">
    <property type="entry name" value="Methyl-accepting chemotaxis protein (MCP) signaling domain"/>
    <property type="match status" value="1"/>
</dbReference>
<dbReference type="InterPro" id="IPR029151">
    <property type="entry name" value="Sensor-like_sf"/>
</dbReference>
<dbReference type="EMBL" id="JAFHKK010000043">
    <property type="protein sequence ID" value="MBN2965517.1"/>
    <property type="molecule type" value="Genomic_DNA"/>
</dbReference>
<feature type="transmembrane region" description="Helical" evidence="10">
    <location>
        <begin position="276"/>
        <end position="295"/>
    </location>
</feature>
<accession>A0ABS2WV34</accession>
<organism evidence="13 14">
    <name type="scientific">Sulfurospirillum tamanense</name>
    <dbReference type="NCBI Taxonomy" id="2813362"/>
    <lineage>
        <taxon>Bacteria</taxon>
        <taxon>Pseudomonadati</taxon>
        <taxon>Campylobacterota</taxon>
        <taxon>Epsilonproteobacteria</taxon>
        <taxon>Campylobacterales</taxon>
        <taxon>Sulfurospirillaceae</taxon>
        <taxon>Sulfurospirillum</taxon>
    </lineage>
</organism>
<feature type="transmembrane region" description="Helical" evidence="10">
    <location>
        <begin position="7"/>
        <end position="27"/>
    </location>
</feature>
<dbReference type="CDD" id="cd12913">
    <property type="entry name" value="PDC1_MCP_like"/>
    <property type="match status" value="1"/>
</dbReference>
<evidence type="ECO:0000313" key="13">
    <source>
        <dbReference type="EMBL" id="MBN2965517.1"/>
    </source>
</evidence>
<dbReference type="PANTHER" id="PTHR32089">
    <property type="entry name" value="METHYL-ACCEPTING CHEMOTAXIS PROTEIN MCPB"/>
    <property type="match status" value="1"/>
</dbReference>
<dbReference type="SUPFAM" id="SSF103190">
    <property type="entry name" value="Sensory domain-like"/>
    <property type="match status" value="1"/>
</dbReference>
<dbReference type="InterPro" id="IPR033479">
    <property type="entry name" value="dCache_1"/>
</dbReference>
<dbReference type="PROSITE" id="PS50111">
    <property type="entry name" value="CHEMOTAXIS_TRANSDUC_2"/>
    <property type="match status" value="1"/>
</dbReference>
<name>A0ABS2WV34_9BACT</name>
<dbReference type="CDD" id="cd12912">
    <property type="entry name" value="PDC2_MCP_like"/>
    <property type="match status" value="1"/>
</dbReference>
<evidence type="ECO:0000256" key="10">
    <source>
        <dbReference type="SAM" id="Phobius"/>
    </source>
</evidence>
<evidence type="ECO:0000256" key="8">
    <source>
        <dbReference type="ARBA" id="ARBA00029447"/>
    </source>
</evidence>
<dbReference type="Gene3D" id="1.10.287.950">
    <property type="entry name" value="Methyl-accepting chemotaxis protein"/>
    <property type="match status" value="1"/>
</dbReference>
<evidence type="ECO:0000256" key="6">
    <source>
        <dbReference type="ARBA" id="ARBA00023136"/>
    </source>
</evidence>
<evidence type="ECO:0000256" key="3">
    <source>
        <dbReference type="ARBA" id="ARBA00022500"/>
    </source>
</evidence>
<dbReference type="Pfam" id="PF00672">
    <property type="entry name" value="HAMP"/>
    <property type="match status" value="1"/>
</dbReference>
<dbReference type="CDD" id="cd06225">
    <property type="entry name" value="HAMP"/>
    <property type="match status" value="1"/>
</dbReference>
<dbReference type="Gene3D" id="3.30.450.20">
    <property type="entry name" value="PAS domain"/>
    <property type="match status" value="2"/>
</dbReference>
<feature type="domain" description="HAMP" evidence="12">
    <location>
        <begin position="296"/>
        <end position="350"/>
    </location>
</feature>
<dbReference type="InterPro" id="IPR003660">
    <property type="entry name" value="HAMP_dom"/>
</dbReference>
<evidence type="ECO:0000256" key="2">
    <source>
        <dbReference type="ARBA" id="ARBA00022475"/>
    </source>
</evidence>
<dbReference type="Pfam" id="PF02743">
    <property type="entry name" value="dCache_1"/>
    <property type="match status" value="1"/>
</dbReference>
<evidence type="ECO:0000256" key="4">
    <source>
        <dbReference type="ARBA" id="ARBA00022692"/>
    </source>
</evidence>
<dbReference type="Proteomes" id="UP000703590">
    <property type="component" value="Unassembled WGS sequence"/>
</dbReference>
<dbReference type="InterPro" id="IPR004089">
    <property type="entry name" value="MCPsignal_dom"/>
</dbReference>
<sequence>MTFKQKIALFVSVFMTVGFLLFGAFSYQDTKTNSLAQFETNTLVITRSFAQFLDLWAIDKKRAAQGAAEAFSDIETLDSEEIYRRLEALTAQTGASDSYVGTREGAMYLGSRATLPASYDPRGRPWYKQALEEKKAGLTDTYMDATTGAPIVTVMAPIMQGNTVLGVFGLDITLDQLMQMIESQRLDAGYVSIMDGVGVLISDPEHRGKDIATLNEPLKSLYANLRGTKEGITFYEDKGEKMFKSFTTSAQTGWTLSLTLPEHVAYGFLAAQSRSLVILGILLTLVAIGASIVGVRQLLRPLDGLASHVKALASNEGDLRGRLDASRNDEFGHVARDINAFIDKIHQIVKISKSISAENSAISEELSQTAGKVEDQANQQSRIVNATQKEGKGLEAYLTESVEKASRSEKELANTFSSLSTVRTKVGNLEATMQTTAANEEELSQKLSSVSQNAQEVKHVLDIIKDIADQTNLLALNAAIEAARAGEHGRGFAVVADEVRKLAERTQSSLSQIDATISVVVQSITDTSTQINNNTQEIHALAASSKELQGDMTHIASVIESAISDTSKTIQDYIGTSKKVGFMVQEIDAINTLTQSNVNSVQEVTQASNHLHSMTEKLNLELAKFVS</sequence>
<reference evidence="13" key="1">
    <citation type="submission" date="2021-02" db="EMBL/GenBank/DDBJ databases">
        <title>Sulfurospirillum tamanensis sp. nov.</title>
        <authorList>
            <person name="Frolova A."/>
            <person name="Merkel A."/>
            <person name="Slobodkin A."/>
        </authorList>
    </citation>
    <scope>NUCLEOTIDE SEQUENCE</scope>
    <source>
        <strain evidence="13">T05b</strain>
    </source>
</reference>
<evidence type="ECO:0000256" key="5">
    <source>
        <dbReference type="ARBA" id="ARBA00022989"/>
    </source>
</evidence>
<dbReference type="PANTHER" id="PTHR32089:SF114">
    <property type="entry name" value="METHYL-ACCEPTING CHEMOTAXIS PROTEIN MCPB"/>
    <property type="match status" value="1"/>
</dbReference>
<keyword evidence="6 10" id="KW-0472">Membrane</keyword>
<keyword evidence="14" id="KW-1185">Reference proteome</keyword>
<proteinExistence type="inferred from homology"/>
<evidence type="ECO:0000256" key="9">
    <source>
        <dbReference type="PROSITE-ProRule" id="PRU00284"/>
    </source>
</evidence>